<dbReference type="GO" id="GO:0003676">
    <property type="term" value="F:nucleic acid binding"/>
    <property type="evidence" value="ECO:0007669"/>
    <property type="project" value="InterPro"/>
</dbReference>
<feature type="domain" description="CCHC-type" evidence="2">
    <location>
        <begin position="149"/>
        <end position="162"/>
    </location>
</feature>
<reference evidence="4" key="2">
    <citation type="submission" date="2025-08" db="UniProtKB">
        <authorList>
            <consortium name="RefSeq"/>
        </authorList>
    </citation>
    <scope>IDENTIFICATION</scope>
</reference>
<dbReference type="InterPro" id="IPR043128">
    <property type="entry name" value="Rev_trsase/Diguanyl_cyclase"/>
</dbReference>
<dbReference type="PANTHER" id="PTHR15503">
    <property type="entry name" value="LDOC1 RELATED"/>
    <property type="match status" value="1"/>
</dbReference>
<dbReference type="CDD" id="cd00303">
    <property type="entry name" value="retropepsin_like"/>
    <property type="match status" value="1"/>
</dbReference>
<dbReference type="Proteomes" id="UP000818029">
    <property type="component" value="Chromosome A06"/>
</dbReference>
<sequence>MYIKDKKQEFLTLQQGDMSVIDYEREFSRLSRYASEFIPTEADSCKRFLRGLRDEIKLQLVSQRITEMVDLIKQAKMVEQVLGLDKKLETTKSAGKRVVTTSSNPLPKRFREFKGGWSIRGPPQDAGISECEHCGKRHLDECWKVIGGCFRCGSTKHFVKDCLKTKNDTTATLQRLVSTARGRSSGRGGLVSRGGGVRKSSDIVIQQSEAKAPARAYVVRTREEGDAHDVVIGSSHSYTNSKLVELGKLKSEMSRVSIEVSSPLRQTVLVNQVCPRCPLIIRNKTFPVDLLIMPFGDFDIILGIDWLSEHGVILDCYKKRFSIQTASEGRVELAVSAVRLGLYASFQMYFVKNYQVYRQIEKSKVVFLGHVACADGIRVDPKKIEAIVQWKPARNVSEVRSFLGLAGYYRRFVNGFSKIALPMTKLLQKNVPFV</sequence>
<evidence type="ECO:0000259" key="2">
    <source>
        <dbReference type="PROSITE" id="PS50158"/>
    </source>
</evidence>
<dbReference type="RefSeq" id="XP_016755187.2">
    <property type="nucleotide sequence ID" value="XM_016899698.2"/>
</dbReference>
<accession>A0A1U8PVK1</accession>
<dbReference type="PaxDb" id="3635-A0A1U8PVK1"/>
<dbReference type="InterPro" id="IPR043502">
    <property type="entry name" value="DNA/RNA_pol_sf"/>
</dbReference>
<dbReference type="InterPro" id="IPR005162">
    <property type="entry name" value="Retrotrans_gag_dom"/>
</dbReference>
<name>A0A1U8PVK1_GOSHI</name>
<keyword evidence="1" id="KW-0479">Metal-binding</keyword>
<dbReference type="InterPro" id="IPR032567">
    <property type="entry name" value="RTL1-rel"/>
</dbReference>
<dbReference type="AlphaFoldDB" id="A0A1U8PVK1"/>
<dbReference type="Gene3D" id="3.30.70.270">
    <property type="match status" value="1"/>
</dbReference>
<organism evidence="3 4">
    <name type="scientific">Gossypium hirsutum</name>
    <name type="common">Upland cotton</name>
    <name type="synonym">Gossypium mexicanum</name>
    <dbReference type="NCBI Taxonomy" id="3635"/>
    <lineage>
        <taxon>Eukaryota</taxon>
        <taxon>Viridiplantae</taxon>
        <taxon>Streptophyta</taxon>
        <taxon>Embryophyta</taxon>
        <taxon>Tracheophyta</taxon>
        <taxon>Spermatophyta</taxon>
        <taxon>Magnoliopsida</taxon>
        <taxon>eudicotyledons</taxon>
        <taxon>Gunneridae</taxon>
        <taxon>Pentapetalae</taxon>
        <taxon>rosids</taxon>
        <taxon>malvids</taxon>
        <taxon>Malvales</taxon>
        <taxon>Malvaceae</taxon>
        <taxon>Malvoideae</taxon>
        <taxon>Gossypium</taxon>
    </lineage>
</organism>
<dbReference type="GeneID" id="107963111"/>
<dbReference type="InterPro" id="IPR001878">
    <property type="entry name" value="Znf_CCHC"/>
</dbReference>
<gene>
    <name evidence="4" type="primary">LOC107963111</name>
</gene>
<keyword evidence="1" id="KW-0863">Zinc-finger</keyword>
<dbReference type="SUPFAM" id="SSF56672">
    <property type="entry name" value="DNA/RNA polymerases"/>
    <property type="match status" value="1"/>
</dbReference>
<dbReference type="Pfam" id="PF08284">
    <property type="entry name" value="RVP_2"/>
    <property type="match status" value="1"/>
</dbReference>
<proteinExistence type="predicted"/>
<dbReference type="Gene3D" id="2.40.70.10">
    <property type="entry name" value="Acid Proteases"/>
    <property type="match status" value="1"/>
</dbReference>
<dbReference type="Pfam" id="PF03732">
    <property type="entry name" value="Retrotrans_gag"/>
    <property type="match status" value="1"/>
</dbReference>
<protein>
    <recommendedName>
        <fullName evidence="2">CCHC-type domain-containing protein</fullName>
    </recommendedName>
</protein>
<dbReference type="PANTHER" id="PTHR15503:SF45">
    <property type="entry name" value="RNA-DIRECTED DNA POLYMERASE HOMOLOG"/>
    <property type="match status" value="1"/>
</dbReference>
<evidence type="ECO:0000256" key="1">
    <source>
        <dbReference type="PROSITE-ProRule" id="PRU00047"/>
    </source>
</evidence>
<reference evidence="3" key="1">
    <citation type="journal article" date="2020" name="Nat. Genet.">
        <title>Genomic diversifications of five Gossypium allopolyploid species and their impact on cotton improvement.</title>
        <authorList>
            <person name="Chen Z.J."/>
            <person name="Sreedasyam A."/>
            <person name="Ando A."/>
            <person name="Song Q."/>
            <person name="De Santiago L.M."/>
            <person name="Hulse-Kemp A.M."/>
            <person name="Ding M."/>
            <person name="Ye W."/>
            <person name="Kirkbride R.C."/>
            <person name="Jenkins J."/>
            <person name="Plott C."/>
            <person name="Lovell J."/>
            <person name="Lin Y.M."/>
            <person name="Vaughn R."/>
            <person name="Liu B."/>
            <person name="Simpson S."/>
            <person name="Scheffler B.E."/>
            <person name="Wen L."/>
            <person name="Saski C.A."/>
            <person name="Grover C.E."/>
            <person name="Hu G."/>
            <person name="Conover J.L."/>
            <person name="Carlson J.W."/>
            <person name="Shu S."/>
            <person name="Boston L.B."/>
            <person name="Williams M."/>
            <person name="Peterson D.G."/>
            <person name="McGee K."/>
            <person name="Jones D.C."/>
            <person name="Wendel J.F."/>
            <person name="Stelly D.M."/>
            <person name="Grimwood J."/>
            <person name="Schmutz J."/>
        </authorList>
    </citation>
    <scope>NUCLEOTIDE SEQUENCE [LARGE SCALE GENOMIC DNA]</scope>
    <source>
        <strain evidence="3">cv. TM-1</strain>
    </source>
</reference>
<evidence type="ECO:0000313" key="3">
    <source>
        <dbReference type="Proteomes" id="UP000818029"/>
    </source>
</evidence>
<dbReference type="InterPro" id="IPR021109">
    <property type="entry name" value="Peptidase_aspartic_dom_sf"/>
</dbReference>
<keyword evidence="3" id="KW-1185">Reference proteome</keyword>
<dbReference type="GO" id="GO:0008270">
    <property type="term" value="F:zinc ion binding"/>
    <property type="evidence" value="ECO:0007669"/>
    <property type="project" value="UniProtKB-KW"/>
</dbReference>
<keyword evidence="1" id="KW-0862">Zinc</keyword>
<evidence type="ECO:0000313" key="4">
    <source>
        <dbReference type="RefSeq" id="XP_016755187.2"/>
    </source>
</evidence>
<dbReference type="PROSITE" id="PS50158">
    <property type="entry name" value="ZF_CCHC"/>
    <property type="match status" value="1"/>
</dbReference>
<dbReference type="KEGG" id="ghi:107963111"/>